<keyword evidence="1" id="KW-0472">Membrane</keyword>
<accession>A0A6J5MU55</accession>
<keyword evidence="1" id="KW-1133">Transmembrane helix</keyword>
<proteinExistence type="predicted"/>
<evidence type="ECO:0000256" key="1">
    <source>
        <dbReference type="SAM" id="Phobius"/>
    </source>
</evidence>
<organism evidence="2">
    <name type="scientific">uncultured Caudovirales phage</name>
    <dbReference type="NCBI Taxonomy" id="2100421"/>
    <lineage>
        <taxon>Viruses</taxon>
        <taxon>Duplodnaviria</taxon>
        <taxon>Heunggongvirae</taxon>
        <taxon>Uroviricota</taxon>
        <taxon>Caudoviricetes</taxon>
        <taxon>Peduoviridae</taxon>
        <taxon>Maltschvirus</taxon>
        <taxon>Maltschvirus maltsch</taxon>
    </lineage>
</organism>
<gene>
    <name evidence="2" type="ORF">UFOVP507_11</name>
</gene>
<evidence type="ECO:0000313" key="2">
    <source>
        <dbReference type="EMBL" id="CAB4147099.1"/>
    </source>
</evidence>
<keyword evidence="1" id="KW-0812">Transmembrane</keyword>
<name>A0A6J5MU55_9CAUD</name>
<dbReference type="EMBL" id="LR796486">
    <property type="protein sequence ID" value="CAB4147099.1"/>
    <property type="molecule type" value="Genomic_DNA"/>
</dbReference>
<sequence length="49" mass="5240">MTVETTIVALTGIGYIVVGLLQLYKGSIPNAMIWIGYAFAQAGLLLNLK</sequence>
<reference evidence="2" key="1">
    <citation type="submission" date="2020-04" db="EMBL/GenBank/DDBJ databases">
        <authorList>
            <person name="Chiriac C."/>
            <person name="Salcher M."/>
            <person name="Ghai R."/>
            <person name="Kavagutti S V."/>
        </authorList>
    </citation>
    <scope>NUCLEOTIDE SEQUENCE</scope>
</reference>
<feature type="transmembrane region" description="Helical" evidence="1">
    <location>
        <begin position="6"/>
        <end position="24"/>
    </location>
</feature>
<feature type="transmembrane region" description="Helical" evidence="1">
    <location>
        <begin position="31"/>
        <end position="48"/>
    </location>
</feature>
<protein>
    <submittedName>
        <fullName evidence="2">Uncharacterized protein</fullName>
    </submittedName>
</protein>